<keyword evidence="2" id="KW-0472">Membrane</keyword>
<dbReference type="EMBL" id="CAKOGP040001836">
    <property type="protein sequence ID" value="CAJ1953597.1"/>
    <property type="molecule type" value="Genomic_DNA"/>
</dbReference>
<evidence type="ECO:0000256" key="2">
    <source>
        <dbReference type="SAM" id="Phobius"/>
    </source>
</evidence>
<feature type="transmembrane region" description="Helical" evidence="2">
    <location>
        <begin position="91"/>
        <end position="111"/>
    </location>
</feature>
<sequence>MKKGNEENEPPSTPKKLDDFELSSSRFQASPSPTIKSKPQTPQLPAVPQALFITLSKSSEASVGTASTSLGRSIHNLKTDRLPSRQLSVTVSARTILFVIGVVAFSFYGFFYSSAILQPFGQQQQQEQQEQSSNGKVRFRMQRSLEQEKQRRQILHQIEESAHNMVPCLFDTNAVCRFDYIGKFLEDNPPIPNTVHRLLRSVPSYRRIPHDKANDRDYQAQHLTNDPKDPQVLDATNATLNEYNPTILPLYKTVISNGTETLVSNLDEKLLDELTGRYHPSFSDAQADEVKYLAITRSTNHYPRCIGFQKHVDKGYFWVNYPGLVLLDENLLPIDGADVLIDLEKFYFTDRNTRVFQDFTLYAARTTKSNLNKDQLFLITNGMFVVPIDIRRVPLETRAGDHPEWTTKITTPNVGPEYVYGAGLQIKLTRSRGVVPHKVFLRMNPSARIVKGKNVHFFESLSGKDYVEVWPYNEHSVQEVDFFIDNFTTFSHYAWTIKGEVSKPDEDNRPSFVSEAKFIPMKNPVNRGTGCCADLTLADGRQVKVGVAHSVLKEGIYLHRFYAFVPKYPFKIVKLSGLFCLGHMLETDGDVQNHWLSKKEGSFDKRHTEMGGPTYDCPDITFASGITNLIGHGNDYIIISYGVDDCYSRSIIVHKKKIELLMFQSKPNATDVLYQ</sequence>
<organism evidence="3 4">
    <name type="scientific">Cylindrotheca closterium</name>
    <dbReference type="NCBI Taxonomy" id="2856"/>
    <lineage>
        <taxon>Eukaryota</taxon>
        <taxon>Sar</taxon>
        <taxon>Stramenopiles</taxon>
        <taxon>Ochrophyta</taxon>
        <taxon>Bacillariophyta</taxon>
        <taxon>Bacillariophyceae</taxon>
        <taxon>Bacillariophycidae</taxon>
        <taxon>Bacillariales</taxon>
        <taxon>Bacillariaceae</taxon>
        <taxon>Cylindrotheca</taxon>
    </lineage>
</organism>
<dbReference type="AlphaFoldDB" id="A0AAD2PV08"/>
<gene>
    <name evidence="3" type="ORF">CYCCA115_LOCUS14196</name>
</gene>
<keyword evidence="2" id="KW-0812">Transmembrane</keyword>
<dbReference type="Proteomes" id="UP001295423">
    <property type="component" value="Unassembled WGS sequence"/>
</dbReference>
<feature type="region of interest" description="Disordered" evidence="1">
    <location>
        <begin position="1"/>
        <end position="43"/>
    </location>
</feature>
<evidence type="ECO:0000313" key="3">
    <source>
        <dbReference type="EMBL" id="CAJ1953597.1"/>
    </source>
</evidence>
<keyword evidence="4" id="KW-1185">Reference proteome</keyword>
<accession>A0AAD2PV08</accession>
<evidence type="ECO:0000313" key="4">
    <source>
        <dbReference type="Proteomes" id="UP001295423"/>
    </source>
</evidence>
<comment type="caution">
    <text evidence="3">The sequence shown here is derived from an EMBL/GenBank/DDBJ whole genome shotgun (WGS) entry which is preliminary data.</text>
</comment>
<keyword evidence="2" id="KW-1133">Transmembrane helix</keyword>
<feature type="compositionally biased region" description="Polar residues" evidence="1">
    <location>
        <begin position="22"/>
        <end position="43"/>
    </location>
</feature>
<name>A0AAD2PV08_9STRA</name>
<reference evidence="3" key="1">
    <citation type="submission" date="2023-08" db="EMBL/GenBank/DDBJ databases">
        <authorList>
            <person name="Audoor S."/>
            <person name="Bilcke G."/>
        </authorList>
    </citation>
    <scope>NUCLEOTIDE SEQUENCE</scope>
</reference>
<proteinExistence type="predicted"/>
<protein>
    <submittedName>
        <fullName evidence="3">Uncharacterized protein</fullName>
    </submittedName>
</protein>
<evidence type="ECO:0000256" key="1">
    <source>
        <dbReference type="SAM" id="MobiDB-lite"/>
    </source>
</evidence>